<dbReference type="Proteomes" id="UP000606922">
    <property type="component" value="Unassembled WGS sequence"/>
</dbReference>
<comment type="caution">
    <text evidence="5">The sequence shown here is derived from an EMBL/GenBank/DDBJ whole genome shotgun (WGS) entry which is preliminary data.</text>
</comment>
<proteinExistence type="predicted"/>
<dbReference type="PANTHER" id="PTHR33204">
    <property type="entry name" value="TRANSCRIPTIONAL REGULATOR, MARR FAMILY"/>
    <property type="match status" value="1"/>
</dbReference>
<reference evidence="5" key="2">
    <citation type="submission" date="2020-09" db="EMBL/GenBank/DDBJ databases">
        <authorList>
            <person name="Sun Q."/>
            <person name="Zhou Y."/>
        </authorList>
    </citation>
    <scope>NUCLEOTIDE SEQUENCE</scope>
    <source>
        <strain evidence="5">CGMCC 1.12813</strain>
    </source>
</reference>
<feature type="domain" description="HTH hxlR-type" evidence="4">
    <location>
        <begin position="15"/>
        <end position="115"/>
    </location>
</feature>
<dbReference type="EMBL" id="BMGB01000001">
    <property type="protein sequence ID" value="GGA90786.1"/>
    <property type="molecule type" value="Genomic_DNA"/>
</dbReference>
<name>A0A916WEE9_9MICO</name>
<evidence type="ECO:0000256" key="2">
    <source>
        <dbReference type="ARBA" id="ARBA00023125"/>
    </source>
</evidence>
<keyword evidence="6" id="KW-1185">Reference proteome</keyword>
<keyword evidence="2" id="KW-0238">DNA-binding</keyword>
<evidence type="ECO:0000256" key="1">
    <source>
        <dbReference type="ARBA" id="ARBA00023015"/>
    </source>
</evidence>
<dbReference type="AlphaFoldDB" id="A0A916WEE9"/>
<sequence length="169" mass="18837">MSQGKSGKSLEDMFCSIERTLSVVGERWTLLILRESLLSETVKFADFEKLLGIAPNILGDRLNTLVAAGLMEKREYREDGLRARFSYHPTPKGEQLKLVLAALQQWGDDNMPPARGVTMARETADGQSPVRVQFVTEEGVVQDPESVRIIPTDAYPFDLRAKRLVDAAS</sequence>
<dbReference type="Pfam" id="PF01638">
    <property type="entry name" value="HxlR"/>
    <property type="match status" value="1"/>
</dbReference>
<evidence type="ECO:0000313" key="5">
    <source>
        <dbReference type="EMBL" id="GGA90786.1"/>
    </source>
</evidence>
<dbReference type="SUPFAM" id="SSF46785">
    <property type="entry name" value="Winged helix' DNA-binding domain"/>
    <property type="match status" value="1"/>
</dbReference>
<protein>
    <submittedName>
        <fullName evidence="5">HxlR family transcriptional regulator</fullName>
    </submittedName>
</protein>
<dbReference type="PROSITE" id="PS51118">
    <property type="entry name" value="HTH_HXLR"/>
    <property type="match status" value="1"/>
</dbReference>
<evidence type="ECO:0000259" key="4">
    <source>
        <dbReference type="PROSITE" id="PS51118"/>
    </source>
</evidence>
<evidence type="ECO:0000313" key="6">
    <source>
        <dbReference type="Proteomes" id="UP000606922"/>
    </source>
</evidence>
<dbReference type="PANTHER" id="PTHR33204:SF18">
    <property type="entry name" value="TRANSCRIPTIONAL REGULATORY PROTEIN"/>
    <property type="match status" value="1"/>
</dbReference>
<keyword evidence="1" id="KW-0805">Transcription regulation</keyword>
<dbReference type="InterPro" id="IPR036388">
    <property type="entry name" value="WH-like_DNA-bd_sf"/>
</dbReference>
<gene>
    <name evidence="5" type="ORF">GCM10010979_01870</name>
</gene>
<dbReference type="Gene3D" id="1.10.10.10">
    <property type="entry name" value="Winged helix-like DNA-binding domain superfamily/Winged helix DNA-binding domain"/>
    <property type="match status" value="1"/>
</dbReference>
<dbReference type="InterPro" id="IPR036390">
    <property type="entry name" value="WH_DNA-bd_sf"/>
</dbReference>
<organism evidence="5 6">
    <name type="scientific">Conyzicola nivalis</name>
    <dbReference type="NCBI Taxonomy" id="1477021"/>
    <lineage>
        <taxon>Bacteria</taxon>
        <taxon>Bacillati</taxon>
        <taxon>Actinomycetota</taxon>
        <taxon>Actinomycetes</taxon>
        <taxon>Micrococcales</taxon>
        <taxon>Microbacteriaceae</taxon>
        <taxon>Conyzicola</taxon>
    </lineage>
</organism>
<dbReference type="InterPro" id="IPR002577">
    <property type="entry name" value="HTH_HxlR"/>
</dbReference>
<dbReference type="GO" id="GO:0003677">
    <property type="term" value="F:DNA binding"/>
    <property type="evidence" value="ECO:0007669"/>
    <property type="project" value="UniProtKB-KW"/>
</dbReference>
<keyword evidence="3" id="KW-0804">Transcription</keyword>
<evidence type="ECO:0000256" key="3">
    <source>
        <dbReference type="ARBA" id="ARBA00023163"/>
    </source>
</evidence>
<reference evidence="5" key="1">
    <citation type="journal article" date="2014" name="Int. J. Syst. Evol. Microbiol.">
        <title>Complete genome sequence of Corynebacterium casei LMG S-19264T (=DSM 44701T), isolated from a smear-ripened cheese.</title>
        <authorList>
            <consortium name="US DOE Joint Genome Institute (JGI-PGF)"/>
            <person name="Walter F."/>
            <person name="Albersmeier A."/>
            <person name="Kalinowski J."/>
            <person name="Ruckert C."/>
        </authorList>
    </citation>
    <scope>NUCLEOTIDE SEQUENCE</scope>
    <source>
        <strain evidence="5">CGMCC 1.12813</strain>
    </source>
</reference>
<accession>A0A916WEE9</accession>
<dbReference type="RefSeq" id="WP_229732907.1">
    <property type="nucleotide sequence ID" value="NZ_BMGB01000001.1"/>
</dbReference>